<evidence type="ECO:0000256" key="6">
    <source>
        <dbReference type="ARBA" id="ARBA00022918"/>
    </source>
</evidence>
<dbReference type="Gene3D" id="3.10.20.370">
    <property type="match status" value="1"/>
</dbReference>
<keyword evidence="6" id="KW-0695">RNA-directed DNA polymerase</keyword>
<keyword evidence="4" id="KW-0255">Endonuclease</keyword>
<dbReference type="PANTHER" id="PTHR37984">
    <property type="entry name" value="PROTEIN CBG26694"/>
    <property type="match status" value="1"/>
</dbReference>
<dbReference type="Pfam" id="PF17917">
    <property type="entry name" value="RT_RNaseH"/>
    <property type="match status" value="1"/>
</dbReference>
<dbReference type="SUPFAM" id="SSF56672">
    <property type="entry name" value="DNA/RNA polymerases"/>
    <property type="match status" value="1"/>
</dbReference>
<dbReference type="OrthoDB" id="6271476at2759"/>
<dbReference type="GO" id="GO:0003964">
    <property type="term" value="F:RNA-directed DNA polymerase activity"/>
    <property type="evidence" value="ECO:0007669"/>
    <property type="project" value="UniProtKB-KW"/>
</dbReference>
<evidence type="ECO:0000259" key="7">
    <source>
        <dbReference type="Pfam" id="PF17917"/>
    </source>
</evidence>
<organism evidence="8 9">
    <name type="scientific">Dibothriocephalus latus</name>
    <name type="common">Fish tapeworm</name>
    <name type="synonym">Diphyllobothrium latum</name>
    <dbReference type="NCBI Taxonomy" id="60516"/>
    <lineage>
        <taxon>Eukaryota</taxon>
        <taxon>Metazoa</taxon>
        <taxon>Spiralia</taxon>
        <taxon>Lophotrochozoa</taxon>
        <taxon>Platyhelminthes</taxon>
        <taxon>Cestoda</taxon>
        <taxon>Eucestoda</taxon>
        <taxon>Diphyllobothriidea</taxon>
        <taxon>Diphyllobothriidae</taxon>
        <taxon>Dibothriocephalus</taxon>
    </lineage>
</organism>
<evidence type="ECO:0000256" key="4">
    <source>
        <dbReference type="ARBA" id="ARBA00022759"/>
    </source>
</evidence>
<dbReference type="AlphaFoldDB" id="A0A3P7P1S0"/>
<evidence type="ECO:0000256" key="1">
    <source>
        <dbReference type="ARBA" id="ARBA00022679"/>
    </source>
</evidence>
<dbReference type="GO" id="GO:0004519">
    <property type="term" value="F:endonuclease activity"/>
    <property type="evidence" value="ECO:0007669"/>
    <property type="project" value="UniProtKB-KW"/>
</dbReference>
<gene>
    <name evidence="8" type="ORF">DILT_LOCUS7707</name>
</gene>
<name>A0A3P7P1S0_DIBLA</name>
<evidence type="ECO:0000256" key="3">
    <source>
        <dbReference type="ARBA" id="ARBA00022722"/>
    </source>
</evidence>
<proteinExistence type="predicted"/>
<keyword evidence="5" id="KW-0378">Hydrolase</keyword>
<dbReference type="EMBL" id="UYRU01052454">
    <property type="protein sequence ID" value="VDN11876.1"/>
    <property type="molecule type" value="Genomic_DNA"/>
</dbReference>
<keyword evidence="9" id="KW-1185">Reference proteome</keyword>
<evidence type="ECO:0000256" key="2">
    <source>
        <dbReference type="ARBA" id="ARBA00022695"/>
    </source>
</evidence>
<accession>A0A3P7P1S0</accession>
<dbReference type="Proteomes" id="UP000281553">
    <property type="component" value="Unassembled WGS sequence"/>
</dbReference>
<evidence type="ECO:0000313" key="8">
    <source>
        <dbReference type="EMBL" id="VDN11876.1"/>
    </source>
</evidence>
<feature type="domain" description="Reverse transcriptase RNase H-like" evidence="7">
    <location>
        <begin position="12"/>
        <end position="121"/>
    </location>
</feature>
<dbReference type="GO" id="GO:0016787">
    <property type="term" value="F:hydrolase activity"/>
    <property type="evidence" value="ECO:0007669"/>
    <property type="project" value="UniProtKB-KW"/>
</dbReference>
<dbReference type="PANTHER" id="PTHR37984:SF5">
    <property type="entry name" value="PROTEIN NYNRIN-LIKE"/>
    <property type="match status" value="1"/>
</dbReference>
<dbReference type="InterPro" id="IPR041373">
    <property type="entry name" value="RT_RNaseH"/>
</dbReference>
<protein>
    <recommendedName>
        <fullName evidence="7">Reverse transcriptase RNase H-like domain-containing protein</fullName>
    </recommendedName>
</protein>
<keyword evidence="2" id="KW-0548">Nucleotidyltransferase</keyword>
<dbReference type="InterPro" id="IPR050951">
    <property type="entry name" value="Retrovirus_Pol_polyprotein"/>
</dbReference>
<dbReference type="InterPro" id="IPR043502">
    <property type="entry name" value="DNA/RNA_pol_sf"/>
</dbReference>
<reference evidence="8 9" key="1">
    <citation type="submission" date="2018-11" db="EMBL/GenBank/DDBJ databases">
        <authorList>
            <consortium name="Pathogen Informatics"/>
        </authorList>
    </citation>
    <scope>NUCLEOTIDE SEQUENCE [LARGE SCALE GENOMIC DNA]</scope>
</reference>
<evidence type="ECO:0000313" key="9">
    <source>
        <dbReference type="Proteomes" id="UP000281553"/>
    </source>
</evidence>
<sequence length="151" mass="16946">MLSSDLLLTHYDPTAPIVVAAEISNHGISAVISRTFPDGSEKASMHASRTLTSAEENYGQIEKEVLEIIFAVKKFRKLLYGHHLTLLTDHKLLLSIFGSKKGIAVYSANRLQQRATLLLGYDFEIRYCRTLGRLTPFLASSVIIRNPRKMQ</sequence>
<keyword evidence="3" id="KW-0540">Nuclease</keyword>
<dbReference type="CDD" id="cd09274">
    <property type="entry name" value="RNase_HI_RT_Ty3"/>
    <property type="match status" value="1"/>
</dbReference>
<keyword evidence="1" id="KW-0808">Transferase</keyword>
<evidence type="ECO:0000256" key="5">
    <source>
        <dbReference type="ARBA" id="ARBA00022801"/>
    </source>
</evidence>